<organism evidence="2 3">
    <name type="scientific">Paramixta manurensis</name>
    <dbReference type="NCBI Taxonomy" id="2740817"/>
    <lineage>
        <taxon>Bacteria</taxon>
        <taxon>Pseudomonadati</taxon>
        <taxon>Pseudomonadota</taxon>
        <taxon>Gammaproteobacteria</taxon>
        <taxon>Enterobacterales</taxon>
        <taxon>Erwiniaceae</taxon>
        <taxon>Paramixta</taxon>
    </lineage>
</organism>
<keyword evidence="1" id="KW-1133">Transmembrane helix</keyword>
<protein>
    <submittedName>
        <fullName evidence="2">Uncharacterized protein</fullName>
    </submittedName>
</protein>
<dbReference type="Proteomes" id="UP000505325">
    <property type="component" value="Chromosome"/>
</dbReference>
<reference evidence="2 3" key="1">
    <citation type="submission" date="2020-06" db="EMBL/GenBank/DDBJ databases">
        <title>Genome sequence of Paramixta manurensis strain PD-1.</title>
        <authorList>
            <person name="Lee C.W."/>
            <person name="Kim J."/>
        </authorList>
    </citation>
    <scope>NUCLEOTIDE SEQUENCE [LARGE SCALE GENOMIC DNA]</scope>
    <source>
        <strain evidence="2 3">PD-1</strain>
    </source>
</reference>
<proteinExistence type="predicted"/>
<gene>
    <name evidence="2" type="ORF">PMPD1_0111</name>
</gene>
<dbReference type="EMBL" id="CP054212">
    <property type="protein sequence ID" value="QKJ85097.1"/>
    <property type="molecule type" value="Genomic_DNA"/>
</dbReference>
<feature type="transmembrane region" description="Helical" evidence="1">
    <location>
        <begin position="58"/>
        <end position="76"/>
    </location>
</feature>
<name>A0A6M8U9E7_9GAMM</name>
<keyword evidence="1" id="KW-0812">Transmembrane</keyword>
<keyword evidence="1" id="KW-0472">Membrane</keyword>
<dbReference type="KEGG" id="pmak:PMPD1_0111"/>
<keyword evidence="3" id="KW-1185">Reference proteome</keyword>
<dbReference type="AlphaFoldDB" id="A0A6M8U9E7"/>
<sequence length="122" mass="14292">MKSEKVKANISATGFSKRELWGFRRIYKELKGTYHPNLTRELTLEEVIKEEARKAFALPKYFLLSIIITILGTLWFRNISYLFAPLVMMIIMILDIRSSAKNAHRKISSELKLMKLAFKLRL</sequence>
<evidence type="ECO:0000313" key="3">
    <source>
        <dbReference type="Proteomes" id="UP000505325"/>
    </source>
</evidence>
<dbReference type="RefSeq" id="WP_173632219.1">
    <property type="nucleotide sequence ID" value="NZ_CP054212.1"/>
</dbReference>
<evidence type="ECO:0000313" key="2">
    <source>
        <dbReference type="EMBL" id="QKJ85097.1"/>
    </source>
</evidence>
<accession>A0A6M8U9E7</accession>
<evidence type="ECO:0000256" key="1">
    <source>
        <dbReference type="SAM" id="Phobius"/>
    </source>
</evidence>